<organism evidence="3 4">
    <name type="scientific">Sphaerospermopsis aphanizomenoides LEGE 00250</name>
    <dbReference type="NCBI Taxonomy" id="2777972"/>
    <lineage>
        <taxon>Bacteria</taxon>
        <taxon>Bacillati</taxon>
        <taxon>Cyanobacteriota</taxon>
        <taxon>Cyanophyceae</taxon>
        <taxon>Nostocales</taxon>
        <taxon>Aphanizomenonaceae</taxon>
        <taxon>Sphaerospermopsis</taxon>
        <taxon>Sphaerospermopsis aphanizomenoides</taxon>
    </lineage>
</organism>
<reference evidence="3 4" key="1">
    <citation type="submission" date="2020-10" db="EMBL/GenBank/DDBJ databases">
        <authorList>
            <person name="Castelo-Branco R."/>
            <person name="Eusebio N."/>
            <person name="Adriana R."/>
            <person name="Vieira A."/>
            <person name="Brugerolle De Fraissinette N."/>
            <person name="Rezende De Castro R."/>
            <person name="Schneider M.P."/>
            <person name="Vasconcelos V."/>
            <person name="Leao P.N."/>
        </authorList>
    </citation>
    <scope>NUCLEOTIDE SEQUENCE [LARGE SCALE GENOMIC DNA]</scope>
    <source>
        <strain evidence="3 4">LEGE 00250</strain>
    </source>
</reference>
<dbReference type="InterPro" id="IPR014729">
    <property type="entry name" value="Rossmann-like_a/b/a_fold"/>
</dbReference>
<dbReference type="RefSeq" id="WP_193941689.1">
    <property type="nucleotide sequence ID" value="NZ_JADEWB010000008.1"/>
</dbReference>
<comment type="caution">
    <text evidence="3">The sequence shown here is derived from an EMBL/GenBank/DDBJ whole genome shotgun (WGS) entry which is preliminary data.</text>
</comment>
<evidence type="ECO:0000313" key="4">
    <source>
        <dbReference type="Proteomes" id="UP000606776"/>
    </source>
</evidence>
<dbReference type="InterPro" id="IPR006015">
    <property type="entry name" value="Universal_stress_UspA"/>
</dbReference>
<dbReference type="InterPro" id="IPR006016">
    <property type="entry name" value="UspA"/>
</dbReference>
<accession>A0ABR9VC59</accession>
<feature type="domain" description="UspA" evidence="2">
    <location>
        <begin position="140"/>
        <end position="280"/>
    </location>
</feature>
<dbReference type="SUPFAM" id="SSF52402">
    <property type="entry name" value="Adenine nucleotide alpha hydrolases-like"/>
    <property type="match status" value="2"/>
</dbReference>
<protein>
    <submittedName>
        <fullName evidence="3">Universal stress protein</fullName>
    </submittedName>
</protein>
<dbReference type="Gene3D" id="3.40.50.620">
    <property type="entry name" value="HUPs"/>
    <property type="match status" value="2"/>
</dbReference>
<evidence type="ECO:0000313" key="3">
    <source>
        <dbReference type="EMBL" id="MBE9235005.1"/>
    </source>
</evidence>
<dbReference type="PANTHER" id="PTHR46268:SF8">
    <property type="entry name" value="UNIVERSAL STRESS PROTEIN SLL1388"/>
    <property type="match status" value="1"/>
</dbReference>
<proteinExistence type="inferred from homology"/>
<dbReference type="EMBL" id="JADEWB010000008">
    <property type="protein sequence ID" value="MBE9235005.1"/>
    <property type="molecule type" value="Genomic_DNA"/>
</dbReference>
<gene>
    <name evidence="3" type="ORF">IQ227_02850</name>
</gene>
<evidence type="ECO:0000256" key="1">
    <source>
        <dbReference type="ARBA" id="ARBA00008791"/>
    </source>
</evidence>
<name>A0ABR9VC59_9CYAN</name>
<dbReference type="Pfam" id="PF00582">
    <property type="entry name" value="Usp"/>
    <property type="match status" value="2"/>
</dbReference>
<evidence type="ECO:0000259" key="2">
    <source>
        <dbReference type="Pfam" id="PF00582"/>
    </source>
</evidence>
<feature type="domain" description="UspA" evidence="2">
    <location>
        <begin position="1"/>
        <end position="132"/>
    </location>
</feature>
<comment type="similarity">
    <text evidence="1">Belongs to the universal stress protein A family.</text>
</comment>
<dbReference type="PRINTS" id="PR01438">
    <property type="entry name" value="UNVRSLSTRESS"/>
</dbReference>
<dbReference type="PANTHER" id="PTHR46268">
    <property type="entry name" value="STRESS RESPONSE PROTEIN NHAX"/>
    <property type="match status" value="1"/>
</dbReference>
<dbReference type="Proteomes" id="UP000606776">
    <property type="component" value="Unassembled WGS sequence"/>
</dbReference>
<keyword evidence="4" id="KW-1185">Reference proteome</keyword>
<dbReference type="CDD" id="cd00293">
    <property type="entry name" value="USP-like"/>
    <property type="match status" value="2"/>
</dbReference>
<sequence>MIQKILLAVSGLGHAEEMMKTLKELPSIQSAKVTVLHVVPSQTTAAAMTDKWEEGGKVLANAIQSLDLDPSRVSSILRQGDPKDVVCQVADEIEADLIIMGSRGLKRLQSILANSVSQYVFQLSSRPMLLVKDDIYVKRIKRVMVAIDNSDASQNCLNLALFLLRDVSGGQLMLANINTDLGSKLSGIADIKPEKDTVLGNAVTAAERQGVSVRCVTSSGKPGEEICRLAEELNVDLLLLGSPDRRPSIAKSFVDLDRLVGASLSDYVRVNATCPVLLARTVA</sequence>